<evidence type="ECO:0000313" key="3">
    <source>
        <dbReference type="EMBL" id="TWU43937.1"/>
    </source>
</evidence>
<feature type="compositionally biased region" description="Polar residues" evidence="1">
    <location>
        <begin position="1"/>
        <end position="12"/>
    </location>
</feature>
<dbReference type="AlphaFoldDB" id="A0A5C6E7K5"/>
<dbReference type="EMBL" id="SJPY01000002">
    <property type="protein sequence ID" value="TWU43937.1"/>
    <property type="molecule type" value="Genomic_DNA"/>
</dbReference>
<sequence length="313" mass="34875">MSSVADKSSSDTVPADSATPAELEQRRLERLQERQKLRTSRFDIVTSLFLSLILFIGTFVLMLFLVWLFTRFEFPPKPIKPSIENAAGRGPNAEGTERDFDPPAAEEVEELLEPTLEENIMAVTNAVSSVAATVSATNFSATDGKGDSRPPGPLGEGEDIIPRAERWQLKFSAKNINGYATQLDFYKIELGALGGSIQGVDTAKNLAGSPQKYRIVDTENEKRLYFMWTTPGPLLQYDRQLLQKAGIPLPGRQILKFIPENLEGLLEQTEMQYAKANGHDTVKEIAKTIFESEPDGSGFKFVVTSQRYRKPRR</sequence>
<organism evidence="3 4">
    <name type="scientific">Novipirellula aureliae</name>
    <dbReference type="NCBI Taxonomy" id="2527966"/>
    <lineage>
        <taxon>Bacteria</taxon>
        <taxon>Pseudomonadati</taxon>
        <taxon>Planctomycetota</taxon>
        <taxon>Planctomycetia</taxon>
        <taxon>Pirellulales</taxon>
        <taxon>Pirellulaceae</taxon>
        <taxon>Novipirellula</taxon>
    </lineage>
</organism>
<dbReference type="Proteomes" id="UP000315471">
    <property type="component" value="Unassembled WGS sequence"/>
</dbReference>
<evidence type="ECO:0000313" key="4">
    <source>
        <dbReference type="Proteomes" id="UP000315471"/>
    </source>
</evidence>
<proteinExistence type="predicted"/>
<evidence type="ECO:0000256" key="2">
    <source>
        <dbReference type="SAM" id="Phobius"/>
    </source>
</evidence>
<accession>A0A5C6E7K5</accession>
<dbReference type="OrthoDB" id="264874at2"/>
<feature type="region of interest" description="Disordered" evidence="1">
    <location>
        <begin position="139"/>
        <end position="159"/>
    </location>
</feature>
<keyword evidence="2" id="KW-0472">Membrane</keyword>
<keyword evidence="2" id="KW-1133">Transmembrane helix</keyword>
<keyword evidence="4" id="KW-1185">Reference proteome</keyword>
<feature type="transmembrane region" description="Helical" evidence="2">
    <location>
        <begin position="44"/>
        <end position="69"/>
    </location>
</feature>
<keyword evidence="2" id="KW-0812">Transmembrane</keyword>
<evidence type="ECO:0000256" key="1">
    <source>
        <dbReference type="SAM" id="MobiDB-lite"/>
    </source>
</evidence>
<feature type="region of interest" description="Disordered" evidence="1">
    <location>
        <begin position="1"/>
        <end position="22"/>
    </location>
</feature>
<name>A0A5C6E7K5_9BACT</name>
<dbReference type="RefSeq" id="WP_146598988.1">
    <property type="nucleotide sequence ID" value="NZ_SJPY01000002.1"/>
</dbReference>
<gene>
    <name evidence="3" type="ORF">Q31b_14690</name>
</gene>
<comment type="caution">
    <text evidence="3">The sequence shown here is derived from an EMBL/GenBank/DDBJ whole genome shotgun (WGS) entry which is preliminary data.</text>
</comment>
<protein>
    <submittedName>
        <fullName evidence="3">Uncharacterized protein</fullName>
    </submittedName>
</protein>
<reference evidence="3 4" key="1">
    <citation type="submission" date="2019-02" db="EMBL/GenBank/DDBJ databases">
        <title>Deep-cultivation of Planctomycetes and their phenomic and genomic characterization uncovers novel biology.</title>
        <authorList>
            <person name="Wiegand S."/>
            <person name="Jogler M."/>
            <person name="Boedeker C."/>
            <person name="Pinto D."/>
            <person name="Vollmers J."/>
            <person name="Rivas-Marin E."/>
            <person name="Kohn T."/>
            <person name="Peeters S.H."/>
            <person name="Heuer A."/>
            <person name="Rast P."/>
            <person name="Oberbeckmann S."/>
            <person name="Bunk B."/>
            <person name="Jeske O."/>
            <person name="Meyerdierks A."/>
            <person name="Storesund J.E."/>
            <person name="Kallscheuer N."/>
            <person name="Luecker S."/>
            <person name="Lage O.M."/>
            <person name="Pohl T."/>
            <person name="Merkel B.J."/>
            <person name="Hornburger P."/>
            <person name="Mueller R.-W."/>
            <person name="Bruemmer F."/>
            <person name="Labrenz M."/>
            <person name="Spormann A.M."/>
            <person name="Op Den Camp H."/>
            <person name="Overmann J."/>
            <person name="Amann R."/>
            <person name="Jetten M.S.M."/>
            <person name="Mascher T."/>
            <person name="Medema M.H."/>
            <person name="Devos D.P."/>
            <person name="Kaster A.-K."/>
            <person name="Ovreas L."/>
            <person name="Rohde M."/>
            <person name="Galperin M.Y."/>
            <person name="Jogler C."/>
        </authorList>
    </citation>
    <scope>NUCLEOTIDE SEQUENCE [LARGE SCALE GENOMIC DNA]</scope>
    <source>
        <strain evidence="3 4">Q31b</strain>
    </source>
</reference>
<feature type="region of interest" description="Disordered" evidence="1">
    <location>
        <begin position="81"/>
        <end position="101"/>
    </location>
</feature>